<reference evidence="1 2" key="1">
    <citation type="submission" date="2021-06" db="EMBL/GenBank/DDBJ databases">
        <title>Rheinheimera indica sp. nov., isolated from deep-sea sediment.</title>
        <authorList>
            <person name="Wang Z."/>
            <person name="Zhang X.-Y."/>
        </authorList>
    </citation>
    <scope>NUCLEOTIDE SEQUENCE [LARGE SCALE GENOMIC DNA]</scope>
    <source>
        <strain evidence="1 2">SM2107</strain>
    </source>
</reference>
<dbReference type="EMBL" id="JAHRID010000002">
    <property type="protein sequence ID" value="MBV2128883.1"/>
    <property type="molecule type" value="Genomic_DNA"/>
</dbReference>
<name>A0ABS6MJ96_9GAMM</name>
<dbReference type="RefSeq" id="WP_217668505.1">
    <property type="nucleotide sequence ID" value="NZ_JAHRID010000002.1"/>
</dbReference>
<protein>
    <recommendedName>
        <fullName evidence="3">DNA polymerase III subunit psi</fullName>
    </recommendedName>
</protein>
<accession>A0ABS6MJ96</accession>
<sequence>MKISASQAQLLRQLNIKPLQSRSVFTPESIAQHNDLTSEHAKLLQPEDTILSRDIRKLLSETLISDWLLDPAGSDCAVAENGNLLITPVLTSLQNPKAKKQLWALLQQQLADDAD</sequence>
<evidence type="ECO:0000313" key="1">
    <source>
        <dbReference type="EMBL" id="MBV2128883.1"/>
    </source>
</evidence>
<keyword evidence="2" id="KW-1185">Reference proteome</keyword>
<organism evidence="1 2">
    <name type="scientific">Arsukibacterium indicum</name>
    <dbReference type="NCBI Taxonomy" id="2848612"/>
    <lineage>
        <taxon>Bacteria</taxon>
        <taxon>Pseudomonadati</taxon>
        <taxon>Pseudomonadota</taxon>
        <taxon>Gammaproteobacteria</taxon>
        <taxon>Chromatiales</taxon>
        <taxon>Chromatiaceae</taxon>
        <taxon>Arsukibacterium</taxon>
    </lineage>
</organism>
<evidence type="ECO:0008006" key="3">
    <source>
        <dbReference type="Google" id="ProtNLM"/>
    </source>
</evidence>
<comment type="caution">
    <text evidence="1">The sequence shown here is derived from an EMBL/GenBank/DDBJ whole genome shotgun (WGS) entry which is preliminary data.</text>
</comment>
<dbReference type="Proteomes" id="UP000704611">
    <property type="component" value="Unassembled WGS sequence"/>
</dbReference>
<evidence type="ECO:0000313" key="2">
    <source>
        <dbReference type="Proteomes" id="UP000704611"/>
    </source>
</evidence>
<gene>
    <name evidence="1" type="ORF">KQY15_07225</name>
</gene>
<proteinExistence type="predicted"/>